<proteinExistence type="predicted"/>
<accession>A0A8W8L185</accession>
<name>A0A8W8L185_MAGGI</name>
<protein>
    <submittedName>
        <fullName evidence="1">Uncharacterized protein</fullName>
    </submittedName>
</protein>
<evidence type="ECO:0000313" key="1">
    <source>
        <dbReference type="EnsemblMetazoa" id="G25947.1:cds"/>
    </source>
</evidence>
<dbReference type="AlphaFoldDB" id="A0A8W8L185"/>
<dbReference type="Proteomes" id="UP000005408">
    <property type="component" value="Unassembled WGS sequence"/>
</dbReference>
<reference evidence="1" key="1">
    <citation type="submission" date="2022-08" db="UniProtKB">
        <authorList>
            <consortium name="EnsemblMetazoa"/>
        </authorList>
    </citation>
    <scope>IDENTIFICATION</scope>
    <source>
        <strain evidence="1">05x7-T-G4-1.051#20</strain>
    </source>
</reference>
<evidence type="ECO:0000313" key="2">
    <source>
        <dbReference type="Proteomes" id="UP000005408"/>
    </source>
</evidence>
<organism evidence="1 2">
    <name type="scientific">Magallana gigas</name>
    <name type="common">Pacific oyster</name>
    <name type="synonym">Crassostrea gigas</name>
    <dbReference type="NCBI Taxonomy" id="29159"/>
    <lineage>
        <taxon>Eukaryota</taxon>
        <taxon>Metazoa</taxon>
        <taxon>Spiralia</taxon>
        <taxon>Lophotrochozoa</taxon>
        <taxon>Mollusca</taxon>
        <taxon>Bivalvia</taxon>
        <taxon>Autobranchia</taxon>
        <taxon>Pteriomorphia</taxon>
        <taxon>Ostreida</taxon>
        <taxon>Ostreoidea</taxon>
        <taxon>Ostreidae</taxon>
        <taxon>Magallana</taxon>
    </lineage>
</organism>
<sequence length="88" mass="10217">MEADPRKWENSGSMSPEERNWWTGHLHAIGQVQYDQPNITTISAFRDHLRLAPTEEMVPLAVAEAINRHMTSLTQESPIRTVRHRMRP</sequence>
<keyword evidence="2" id="KW-1185">Reference proteome</keyword>
<dbReference type="EnsemblMetazoa" id="G25947.1">
    <property type="protein sequence ID" value="G25947.1:cds"/>
    <property type="gene ID" value="G25947"/>
</dbReference>